<dbReference type="AlphaFoldDB" id="A0AAP0SCF3"/>
<comment type="caution">
    <text evidence="1">The sequence shown here is derived from an EMBL/GenBank/DDBJ whole genome shotgun (WGS) entry which is preliminary data.</text>
</comment>
<evidence type="ECO:0000313" key="2">
    <source>
        <dbReference type="Proteomes" id="UP001415857"/>
    </source>
</evidence>
<reference evidence="1 2" key="1">
    <citation type="journal article" date="2024" name="Plant J.">
        <title>Genome sequences and population genomics reveal climatic adaptation and genomic divergence between two closely related sweetgum species.</title>
        <authorList>
            <person name="Xu W.Q."/>
            <person name="Ren C.Q."/>
            <person name="Zhang X.Y."/>
            <person name="Comes H.P."/>
            <person name="Liu X.H."/>
            <person name="Li Y.G."/>
            <person name="Kettle C.J."/>
            <person name="Jalonen R."/>
            <person name="Gaisberger H."/>
            <person name="Ma Y.Z."/>
            <person name="Qiu Y.X."/>
        </authorList>
    </citation>
    <scope>NUCLEOTIDE SEQUENCE [LARGE SCALE GENOMIC DNA]</scope>
    <source>
        <strain evidence="1">Hangzhou</strain>
    </source>
</reference>
<organism evidence="1 2">
    <name type="scientific">Liquidambar formosana</name>
    <name type="common">Formosan gum</name>
    <dbReference type="NCBI Taxonomy" id="63359"/>
    <lineage>
        <taxon>Eukaryota</taxon>
        <taxon>Viridiplantae</taxon>
        <taxon>Streptophyta</taxon>
        <taxon>Embryophyta</taxon>
        <taxon>Tracheophyta</taxon>
        <taxon>Spermatophyta</taxon>
        <taxon>Magnoliopsida</taxon>
        <taxon>eudicotyledons</taxon>
        <taxon>Gunneridae</taxon>
        <taxon>Pentapetalae</taxon>
        <taxon>Saxifragales</taxon>
        <taxon>Altingiaceae</taxon>
        <taxon>Liquidambar</taxon>
    </lineage>
</organism>
<protein>
    <submittedName>
        <fullName evidence="1">Uncharacterized protein</fullName>
    </submittedName>
</protein>
<dbReference type="EMBL" id="JBBPBK010000001">
    <property type="protein sequence ID" value="KAK9293159.1"/>
    <property type="molecule type" value="Genomic_DNA"/>
</dbReference>
<dbReference type="Proteomes" id="UP001415857">
    <property type="component" value="Unassembled WGS sequence"/>
</dbReference>
<proteinExistence type="predicted"/>
<evidence type="ECO:0000313" key="1">
    <source>
        <dbReference type="EMBL" id="KAK9293159.1"/>
    </source>
</evidence>
<gene>
    <name evidence="1" type="ORF">L1049_021146</name>
</gene>
<name>A0AAP0SCF3_LIQFO</name>
<accession>A0AAP0SCF3</accession>
<sequence length="104" mass="11630">MLPHVIIPSNSFLAEVICDFIVLHAGAWSIDCESSTHLRIAVGCEPVTRTVTVLEEPKLLIVLAYRHGFIDRMKNMKHSLLHEASLDSTGIFASRLRLLFGDDE</sequence>
<keyword evidence="2" id="KW-1185">Reference proteome</keyword>